<accession>A0A8K1C902</accession>
<dbReference type="InterPro" id="IPR014752">
    <property type="entry name" value="Arrestin-like_C"/>
</dbReference>
<organism evidence="2 3">
    <name type="scientific">Pythium oligandrum</name>
    <name type="common">Mycoparasitic fungus</name>
    <dbReference type="NCBI Taxonomy" id="41045"/>
    <lineage>
        <taxon>Eukaryota</taxon>
        <taxon>Sar</taxon>
        <taxon>Stramenopiles</taxon>
        <taxon>Oomycota</taxon>
        <taxon>Peronosporomycetes</taxon>
        <taxon>Pythiales</taxon>
        <taxon>Pythiaceae</taxon>
        <taxon>Pythium</taxon>
    </lineage>
</organism>
<dbReference type="InterPro" id="IPR011021">
    <property type="entry name" value="Arrestin-like_N"/>
</dbReference>
<dbReference type="InterPro" id="IPR050357">
    <property type="entry name" value="Arrestin_domain-protein"/>
</dbReference>
<dbReference type="SUPFAM" id="SSF81296">
    <property type="entry name" value="E set domains"/>
    <property type="match status" value="2"/>
</dbReference>
<dbReference type="AlphaFoldDB" id="A0A8K1C902"/>
<feature type="domain" description="Arrestin-like N-terminal" evidence="1">
    <location>
        <begin position="353"/>
        <end position="490"/>
    </location>
</feature>
<dbReference type="EMBL" id="SPLM01000111">
    <property type="protein sequence ID" value="TMW58623.1"/>
    <property type="molecule type" value="Genomic_DNA"/>
</dbReference>
<dbReference type="PANTHER" id="PTHR11188">
    <property type="entry name" value="ARRESTIN DOMAIN CONTAINING PROTEIN"/>
    <property type="match status" value="1"/>
</dbReference>
<dbReference type="Pfam" id="PF00339">
    <property type="entry name" value="Arrestin_N"/>
    <property type="match status" value="2"/>
</dbReference>
<dbReference type="GO" id="GO:0005737">
    <property type="term" value="C:cytoplasm"/>
    <property type="evidence" value="ECO:0007669"/>
    <property type="project" value="TreeGrafter"/>
</dbReference>
<evidence type="ECO:0000259" key="1">
    <source>
        <dbReference type="Pfam" id="PF00339"/>
    </source>
</evidence>
<name>A0A8K1C902_PYTOL</name>
<sequence>MGNQNGKRASIEGARVQIKLEQSTLNPGDKLRGTVAVKLEKRLEDASLVVVVRGFHRIKWVNKAADKSHSYHKKSVDCFIVPIALESWQSSTSIGLSEHPFKLTLPKAIPPSFCYKKLSWGSEMDDVEISTQYIARVTLQTKTAALESIRRFQVERLVQSPPIGKPIQVSTAELVGLVNKGECYLSFRLSSDVYSSSSMIEASVSVRLPPSRRLKQLRLVLYRYLTVDTREGGKQRQTTQRVCCRMYDGAALTRVSTNEPMTLVLPLHPNDLTLFEPLEPTSHSYFLLIEYRVSVECQLSWRTILDTKSLSNSCGIRLFALPDQKTMDWKKKRPTTTPLVLPLVSASLRIALERRAYTPLDTLRGSVRVDVKQPLQNTTLKVVFRGVERIEWLDNDEGGPFYHIKPNEHFTADVVLDAWPASPSPGVYDHSFELKLPEKLPASFHYQGLYCDFDMRSIDIRVGYTVTATLQETDGAKVETEKAFEVSSPLPRPMTGKPVHSSRMELIKFLRLFKTGECGMTVQLTSNVLRPPLTIEALVAIEAPPSRRIKHLRLVLYRVTTGNQHKAKRNYLRRGTDEVCSRVFKRDTIAGIAKDHPVMLRLPLTDKDLMDFEPLELKSHFLTINYCVDVECRLSWGGRVAHKIPVKIVWDKQKSLTAKTA</sequence>
<evidence type="ECO:0000313" key="2">
    <source>
        <dbReference type="EMBL" id="TMW58623.1"/>
    </source>
</evidence>
<dbReference type="Gene3D" id="2.60.40.640">
    <property type="match status" value="2"/>
</dbReference>
<evidence type="ECO:0000313" key="3">
    <source>
        <dbReference type="Proteomes" id="UP000794436"/>
    </source>
</evidence>
<feature type="domain" description="Arrestin-like N-terminal" evidence="1">
    <location>
        <begin position="17"/>
        <end position="151"/>
    </location>
</feature>
<gene>
    <name evidence="2" type="ORF">Poli38472_010182</name>
</gene>
<proteinExistence type="predicted"/>
<dbReference type="Proteomes" id="UP000794436">
    <property type="component" value="Unassembled WGS sequence"/>
</dbReference>
<dbReference type="PANTHER" id="PTHR11188:SF17">
    <property type="entry name" value="FI21816P1"/>
    <property type="match status" value="1"/>
</dbReference>
<dbReference type="GO" id="GO:0015031">
    <property type="term" value="P:protein transport"/>
    <property type="evidence" value="ECO:0007669"/>
    <property type="project" value="TreeGrafter"/>
</dbReference>
<reference evidence="2" key="1">
    <citation type="submission" date="2019-03" db="EMBL/GenBank/DDBJ databases">
        <title>Long read genome sequence of the mycoparasitic Pythium oligandrum ATCC 38472 isolated from sugarbeet rhizosphere.</title>
        <authorList>
            <person name="Gaulin E."/>
        </authorList>
    </citation>
    <scope>NUCLEOTIDE SEQUENCE</scope>
    <source>
        <strain evidence="2">ATCC 38472_TT</strain>
    </source>
</reference>
<keyword evidence="3" id="KW-1185">Reference proteome</keyword>
<comment type="caution">
    <text evidence="2">The sequence shown here is derived from an EMBL/GenBank/DDBJ whole genome shotgun (WGS) entry which is preliminary data.</text>
</comment>
<protein>
    <recommendedName>
        <fullName evidence="1">Arrestin-like N-terminal domain-containing protein</fullName>
    </recommendedName>
</protein>
<dbReference type="InterPro" id="IPR014756">
    <property type="entry name" value="Ig_E-set"/>
</dbReference>